<sequence>MLRAVSRQIQNWKQEGFNPIPVSINLSANQFLQANIVSNIFSVFNEYDVSPELIELEITESMLIENESMVQHILTQLRQYGIKIALDDFGTGYSSLAYLRKFKVDTLKLDRSFIRGISDEHDDKEIVNAVISLGQSLGMAIVAEGVEKEEEFAVLRTLGINEVQGYYFSKPVMIDQVDKMLKSRKMERL</sequence>
<reference evidence="2 3" key="1">
    <citation type="submission" date="2018-10" db="EMBL/GenBank/DDBJ databases">
        <title>Draft genome sequence of Bacillus salarius IM0101, isolated from a hypersaline soil in Inner Mongolia, China.</title>
        <authorList>
            <person name="Yamprayoonswat W."/>
            <person name="Boonvisut S."/>
            <person name="Jumpathong W."/>
            <person name="Sittihan S."/>
            <person name="Ruangsuj P."/>
            <person name="Wanthongcharoen S."/>
            <person name="Thongpramul N."/>
            <person name="Pimmason S."/>
            <person name="Yu B."/>
            <person name="Yasawong M."/>
        </authorList>
    </citation>
    <scope>NUCLEOTIDE SEQUENCE [LARGE SCALE GENOMIC DNA]</scope>
    <source>
        <strain evidence="2 3">IM0101</strain>
    </source>
</reference>
<dbReference type="OrthoDB" id="9759607at2"/>
<comment type="caution">
    <text evidence="2">The sequence shown here is derived from an EMBL/GenBank/DDBJ whole genome shotgun (WGS) entry which is preliminary data.</text>
</comment>
<dbReference type="Gene3D" id="3.20.20.450">
    <property type="entry name" value="EAL domain"/>
    <property type="match status" value="1"/>
</dbReference>
<dbReference type="Proteomes" id="UP000275076">
    <property type="component" value="Unassembled WGS sequence"/>
</dbReference>
<dbReference type="CDD" id="cd01948">
    <property type="entry name" value="EAL"/>
    <property type="match status" value="1"/>
</dbReference>
<name>A0A3R9P8W0_9BACI</name>
<accession>A0A3R9P8W0</accession>
<evidence type="ECO:0000313" key="2">
    <source>
        <dbReference type="EMBL" id="RSL33949.1"/>
    </source>
</evidence>
<evidence type="ECO:0000259" key="1">
    <source>
        <dbReference type="PROSITE" id="PS50883"/>
    </source>
</evidence>
<gene>
    <name evidence="2" type="ORF">D7Z54_07470</name>
</gene>
<dbReference type="GO" id="GO:0071111">
    <property type="term" value="F:cyclic-guanylate-specific phosphodiesterase activity"/>
    <property type="evidence" value="ECO:0007669"/>
    <property type="project" value="InterPro"/>
</dbReference>
<dbReference type="PANTHER" id="PTHR33121">
    <property type="entry name" value="CYCLIC DI-GMP PHOSPHODIESTERASE PDEF"/>
    <property type="match status" value="1"/>
</dbReference>
<dbReference type="InterPro" id="IPR001633">
    <property type="entry name" value="EAL_dom"/>
</dbReference>
<dbReference type="InterPro" id="IPR050706">
    <property type="entry name" value="Cyclic-di-GMP_PDE-like"/>
</dbReference>
<dbReference type="Pfam" id="PF00563">
    <property type="entry name" value="EAL"/>
    <property type="match status" value="1"/>
</dbReference>
<dbReference type="PANTHER" id="PTHR33121:SF70">
    <property type="entry name" value="SIGNALING PROTEIN YKOW"/>
    <property type="match status" value="1"/>
</dbReference>
<dbReference type="SMART" id="SM00052">
    <property type="entry name" value="EAL"/>
    <property type="match status" value="1"/>
</dbReference>
<feature type="domain" description="EAL" evidence="1">
    <location>
        <begin position="1"/>
        <end position="185"/>
    </location>
</feature>
<proteinExistence type="predicted"/>
<dbReference type="PROSITE" id="PS50883">
    <property type="entry name" value="EAL"/>
    <property type="match status" value="1"/>
</dbReference>
<evidence type="ECO:0000313" key="3">
    <source>
        <dbReference type="Proteomes" id="UP000275076"/>
    </source>
</evidence>
<dbReference type="AlphaFoldDB" id="A0A3R9P8W0"/>
<dbReference type="SUPFAM" id="SSF141868">
    <property type="entry name" value="EAL domain-like"/>
    <property type="match status" value="1"/>
</dbReference>
<dbReference type="EMBL" id="RBVX01000005">
    <property type="protein sequence ID" value="RSL33949.1"/>
    <property type="molecule type" value="Genomic_DNA"/>
</dbReference>
<organism evidence="2 3">
    <name type="scientific">Salibacterium salarium</name>
    <dbReference type="NCBI Taxonomy" id="284579"/>
    <lineage>
        <taxon>Bacteria</taxon>
        <taxon>Bacillati</taxon>
        <taxon>Bacillota</taxon>
        <taxon>Bacilli</taxon>
        <taxon>Bacillales</taxon>
        <taxon>Bacillaceae</taxon>
    </lineage>
</organism>
<keyword evidence="3" id="KW-1185">Reference proteome</keyword>
<dbReference type="InterPro" id="IPR035919">
    <property type="entry name" value="EAL_sf"/>
</dbReference>
<protein>
    <submittedName>
        <fullName evidence="2">EAL domain-containing protein</fullName>
    </submittedName>
</protein>